<keyword evidence="2 7" id="KW-0808">Transferase</keyword>
<dbReference type="CDD" id="cd05398">
    <property type="entry name" value="NT_ClassII-CCAase"/>
    <property type="match status" value="1"/>
</dbReference>
<keyword evidence="6 7" id="KW-0804">Transcription</keyword>
<dbReference type="AlphaFoldDB" id="A0AB37ZU94"/>
<feature type="active site" evidence="7">
    <location>
        <position position="159"/>
    </location>
</feature>
<reference evidence="13 14" key="1">
    <citation type="submission" date="2016-10" db="EMBL/GenBank/DDBJ databases">
        <authorList>
            <person name="Varghese N."/>
            <person name="Submissions S."/>
        </authorList>
    </citation>
    <scope>NUCLEOTIDE SEQUENCE [LARGE SCALE GENOMIC DNA]</scope>
    <source>
        <strain evidence="13 14">BS2122</strain>
    </source>
</reference>
<dbReference type="GO" id="GO:1990817">
    <property type="term" value="F:poly(A) RNA polymerase activity"/>
    <property type="evidence" value="ECO:0007669"/>
    <property type="project" value="UniProtKB-UniRule"/>
</dbReference>
<feature type="region of interest" description="Disordered" evidence="9">
    <location>
        <begin position="11"/>
        <end position="32"/>
    </location>
</feature>
<dbReference type="PANTHER" id="PTHR43051">
    <property type="entry name" value="POLYNUCLEOTIDE ADENYLYLTRANSFERASE FAMILY PROTEIN"/>
    <property type="match status" value="1"/>
</dbReference>
<organism evidence="13 14">
    <name type="scientific">Pseudomonas syringae</name>
    <dbReference type="NCBI Taxonomy" id="317"/>
    <lineage>
        <taxon>Bacteria</taxon>
        <taxon>Pseudomonadati</taxon>
        <taxon>Pseudomonadota</taxon>
        <taxon>Gammaproteobacteria</taxon>
        <taxon>Pseudomonadales</taxon>
        <taxon>Pseudomonadaceae</taxon>
        <taxon>Pseudomonas</taxon>
    </lineage>
</organism>
<comment type="caution">
    <text evidence="13">The sequence shown here is derived from an EMBL/GenBank/DDBJ whole genome shotgun (WGS) entry which is preliminary data.</text>
</comment>
<dbReference type="EC" id="2.7.7.19" evidence="7"/>
<feature type="region of interest" description="Disordered" evidence="9">
    <location>
        <begin position="119"/>
        <end position="143"/>
    </location>
</feature>
<dbReference type="InterPro" id="IPR043519">
    <property type="entry name" value="NT_sf"/>
</dbReference>
<evidence type="ECO:0000259" key="11">
    <source>
        <dbReference type="Pfam" id="PF12626"/>
    </source>
</evidence>
<evidence type="ECO:0000313" key="14">
    <source>
        <dbReference type="Proteomes" id="UP000183853"/>
    </source>
</evidence>
<dbReference type="Proteomes" id="UP000183853">
    <property type="component" value="Unassembled WGS sequence"/>
</dbReference>
<feature type="active site" evidence="7">
    <location>
        <position position="75"/>
    </location>
</feature>
<keyword evidence="1 7" id="KW-0507">mRNA processing</keyword>
<dbReference type="InterPro" id="IPR025866">
    <property type="entry name" value="PolyA_pol_arg_C_dom"/>
</dbReference>
<dbReference type="InterPro" id="IPR032828">
    <property type="entry name" value="PolyA_RNA-bd"/>
</dbReference>
<keyword evidence="5 7" id="KW-0694">RNA-binding</keyword>
<dbReference type="RefSeq" id="WP_074809167.1">
    <property type="nucleotide sequence ID" value="NZ_FNHM01000013.1"/>
</dbReference>
<dbReference type="SUPFAM" id="SSF81891">
    <property type="entry name" value="Poly A polymerase C-terminal region-like"/>
    <property type="match status" value="1"/>
</dbReference>
<dbReference type="InterPro" id="IPR052191">
    <property type="entry name" value="tRNA_ntf/polyA_polymerase_I"/>
</dbReference>
<name>A0AB37ZU94_PSESX</name>
<dbReference type="GO" id="GO:0006397">
    <property type="term" value="P:mRNA processing"/>
    <property type="evidence" value="ECO:0007669"/>
    <property type="project" value="UniProtKB-KW"/>
</dbReference>
<dbReference type="InterPro" id="IPR010206">
    <property type="entry name" value="PolA_pol_I"/>
</dbReference>
<dbReference type="GO" id="GO:0043633">
    <property type="term" value="P:polyadenylation-dependent RNA catabolic process"/>
    <property type="evidence" value="ECO:0007669"/>
    <property type="project" value="InterPro"/>
</dbReference>
<dbReference type="NCBIfam" id="TIGR01942">
    <property type="entry name" value="pcnB"/>
    <property type="match status" value="1"/>
</dbReference>
<evidence type="ECO:0000256" key="9">
    <source>
        <dbReference type="SAM" id="MobiDB-lite"/>
    </source>
</evidence>
<dbReference type="GO" id="GO:0005524">
    <property type="term" value="F:ATP binding"/>
    <property type="evidence" value="ECO:0007669"/>
    <property type="project" value="UniProtKB-UniRule"/>
</dbReference>
<keyword evidence="3 7" id="KW-0547">Nucleotide-binding</keyword>
<dbReference type="InterPro" id="IPR002646">
    <property type="entry name" value="PolA_pol_head_dom"/>
</dbReference>
<dbReference type="PANTHER" id="PTHR43051:SF1">
    <property type="entry name" value="POLYNUCLEOTIDE ADENYLYLTRANSFERASE FAMILY PROTEIN"/>
    <property type="match status" value="1"/>
</dbReference>
<feature type="region of interest" description="Disordered" evidence="9">
    <location>
        <begin position="427"/>
        <end position="467"/>
    </location>
</feature>
<protein>
    <recommendedName>
        <fullName evidence="7">Poly(A) polymerase I</fullName>
        <shortName evidence="7">PAP I</shortName>
        <ecNumber evidence="7">2.7.7.19</ecNumber>
    </recommendedName>
</protein>
<proteinExistence type="inferred from homology"/>
<dbReference type="Pfam" id="PF12627">
    <property type="entry name" value="PolyA_pol_RNAbd"/>
    <property type="match status" value="1"/>
</dbReference>
<evidence type="ECO:0000313" key="13">
    <source>
        <dbReference type="EMBL" id="SDO08065.1"/>
    </source>
</evidence>
<dbReference type="EMBL" id="FNHM01000013">
    <property type="protein sequence ID" value="SDO08065.1"/>
    <property type="molecule type" value="Genomic_DNA"/>
</dbReference>
<dbReference type="SUPFAM" id="SSF81301">
    <property type="entry name" value="Nucleotidyltransferase"/>
    <property type="match status" value="1"/>
</dbReference>
<feature type="compositionally biased region" description="Basic and acidic residues" evidence="9">
    <location>
        <begin position="427"/>
        <end position="436"/>
    </location>
</feature>
<dbReference type="Pfam" id="PF12626">
    <property type="entry name" value="PolyA_pol_arg_C"/>
    <property type="match status" value="1"/>
</dbReference>
<comment type="similarity">
    <text evidence="7 8">Belongs to the tRNA nucleotidyltransferase/poly(A) polymerase family.</text>
</comment>
<evidence type="ECO:0000256" key="6">
    <source>
        <dbReference type="ARBA" id="ARBA00023163"/>
    </source>
</evidence>
<accession>A0AB37ZU94</accession>
<feature type="active site" evidence="7">
    <location>
        <position position="77"/>
    </location>
</feature>
<evidence type="ECO:0000259" key="12">
    <source>
        <dbReference type="Pfam" id="PF12627"/>
    </source>
</evidence>
<sequence>MLKKLLQSFRSPLRKPQQHTRTTPEVLNSSQHSLQRSQFSRYAVNIVERLQNAGYQAYLVGGCVRDMMLNITPKDFDVATSATPEQVRAEFRNARIIGRRFKLVHIHFGREIIEVATFRANHPQDDEEEDSNQSSRNESGRILRDNVYGTLEEDAQRRDFTINALYYDPVSERVLDYANGVHDIRNRLIRLIGDPEQRYKEDPVRMLRAVRFAAKLDFGIEKHSAQPIRALAPMLRDIPSARLFEEVLKLFLSGHAAPTFEMLVDLELFEPLFPASSKALEYNPTYTHTLISNALINTDLRIKQNKPVTPAFLFAALLWPALPAKVLRAQERGMPPIAAMQEAAHELIIEQCQRIAIPKRFTLPIREIWDMQERLPRRSGKRADLLLDNSRFRAGYDFLLLRETAGEQTDGLGQWWTDYQDCNDSERRDMIRDLSNKPEAAGTAPRKRRRNSGAKRKRTTGEAQSGE</sequence>
<dbReference type="HAMAP" id="MF_00957">
    <property type="entry name" value="PolyA_pol"/>
    <property type="match status" value="1"/>
</dbReference>
<evidence type="ECO:0000256" key="5">
    <source>
        <dbReference type="ARBA" id="ARBA00022884"/>
    </source>
</evidence>
<dbReference type="FunFam" id="3.30.460.10:FF:000035">
    <property type="entry name" value="Poly(A) polymerase I"/>
    <property type="match status" value="1"/>
</dbReference>
<comment type="function">
    <text evidence="7">Adds poly(A) tail to the 3' end of many RNAs, which usually targets these RNAs for decay. Plays a significant role in the global control of gene expression, through influencing the rate of transcript degradation, and in the general RNA quality control.</text>
</comment>
<comment type="catalytic activity">
    <reaction evidence="7">
        <text>RNA(n) + ATP = RNA(n)-3'-adenine ribonucleotide + diphosphate</text>
        <dbReference type="Rhea" id="RHEA:11332"/>
        <dbReference type="Rhea" id="RHEA-COMP:14527"/>
        <dbReference type="Rhea" id="RHEA-COMP:17347"/>
        <dbReference type="ChEBI" id="CHEBI:30616"/>
        <dbReference type="ChEBI" id="CHEBI:33019"/>
        <dbReference type="ChEBI" id="CHEBI:140395"/>
        <dbReference type="ChEBI" id="CHEBI:173115"/>
        <dbReference type="EC" id="2.7.7.19"/>
    </reaction>
</comment>
<gene>
    <name evidence="7" type="primary">pcnB</name>
    <name evidence="13" type="ORF">SAMN05444505_113148</name>
</gene>
<evidence type="ECO:0000256" key="7">
    <source>
        <dbReference type="HAMAP-Rule" id="MF_00957"/>
    </source>
</evidence>
<dbReference type="Pfam" id="PF01743">
    <property type="entry name" value="PolyA_pol"/>
    <property type="match status" value="1"/>
</dbReference>
<feature type="domain" description="tRNA nucleotidyltransferase/poly(A) polymerase RNA and SrmB- binding" evidence="12">
    <location>
        <begin position="217"/>
        <end position="276"/>
    </location>
</feature>
<keyword evidence="4 7" id="KW-0067">ATP-binding</keyword>
<feature type="domain" description="Polymerase A arginine-rich C-terminal" evidence="11">
    <location>
        <begin position="333"/>
        <end position="450"/>
    </location>
</feature>
<dbReference type="Gene3D" id="1.10.3090.10">
    <property type="entry name" value="cca-adding enzyme, domain 2"/>
    <property type="match status" value="1"/>
</dbReference>
<evidence type="ECO:0000256" key="1">
    <source>
        <dbReference type="ARBA" id="ARBA00022664"/>
    </source>
</evidence>
<evidence type="ECO:0000256" key="3">
    <source>
        <dbReference type="ARBA" id="ARBA00022741"/>
    </source>
</evidence>
<feature type="compositionally biased region" description="Polar residues" evidence="9">
    <location>
        <begin position="19"/>
        <end position="32"/>
    </location>
</feature>
<feature type="compositionally biased region" description="Basic residues" evidence="9">
    <location>
        <begin position="445"/>
        <end position="458"/>
    </location>
</feature>
<evidence type="ECO:0000259" key="10">
    <source>
        <dbReference type="Pfam" id="PF01743"/>
    </source>
</evidence>
<dbReference type="GO" id="GO:0003723">
    <property type="term" value="F:RNA binding"/>
    <property type="evidence" value="ECO:0007669"/>
    <property type="project" value="UniProtKB-UniRule"/>
</dbReference>
<evidence type="ECO:0000256" key="8">
    <source>
        <dbReference type="RuleBase" id="RU003953"/>
    </source>
</evidence>
<evidence type="ECO:0000256" key="4">
    <source>
        <dbReference type="ARBA" id="ARBA00022840"/>
    </source>
</evidence>
<evidence type="ECO:0000256" key="2">
    <source>
        <dbReference type="ARBA" id="ARBA00022679"/>
    </source>
</evidence>
<dbReference type="Gene3D" id="3.30.460.10">
    <property type="entry name" value="Beta Polymerase, domain 2"/>
    <property type="match status" value="1"/>
</dbReference>
<feature type="domain" description="Poly A polymerase head" evidence="10">
    <location>
        <begin position="57"/>
        <end position="190"/>
    </location>
</feature>